<comment type="caution">
    <text evidence="2">The sequence shown here is derived from an EMBL/GenBank/DDBJ whole genome shotgun (WGS) entry which is preliminary data.</text>
</comment>
<feature type="transmembrane region" description="Helical" evidence="1">
    <location>
        <begin position="12"/>
        <end position="35"/>
    </location>
</feature>
<evidence type="ECO:0000313" key="3">
    <source>
        <dbReference type="Proteomes" id="UP000469734"/>
    </source>
</evidence>
<dbReference type="InterPro" id="IPR045584">
    <property type="entry name" value="Pilin-like"/>
</dbReference>
<evidence type="ECO:0000313" key="2">
    <source>
        <dbReference type="EMBL" id="MYM75625.1"/>
    </source>
</evidence>
<dbReference type="RefSeq" id="WP_161052265.1">
    <property type="nucleotide sequence ID" value="NZ_WWCR01000043.1"/>
</dbReference>
<keyword evidence="1" id="KW-0812">Transmembrane</keyword>
<dbReference type="EMBL" id="WWCR01000043">
    <property type="protein sequence ID" value="MYM75625.1"/>
    <property type="molecule type" value="Genomic_DNA"/>
</dbReference>
<keyword evidence="1" id="KW-1133">Transmembrane helix</keyword>
<sequence>MKSLVVRRARGFTLVEAIVVMVLTGIVAGITVVFIRKPVQSYVETAARGEMTDIAEIALLRMAREIHGAVPNSIRLTFVGTSTFLEFIPSKAGGRYLAVEDGAVSTAQNPHPPLSFTDPSATQFEVVGPMPQSPYAIGLNDNIIISNFGTGFANADAYAQNANNRAVVTAIDVNRKLITLGANRFAGNVDPLPSKRFIVASSPVTFACVNDATTGRQRLLRYSDYDFQPNQVDPATVVLPQPRLVSMSLMADNVLGCNFTVVAAANRQTALVGLAIALARVKPGAAVSDLETVTLAQQIHVDNTP</sequence>
<accession>A0A7X4KJJ3</accession>
<dbReference type="PROSITE" id="PS00409">
    <property type="entry name" value="PROKAR_NTER_METHYL"/>
    <property type="match status" value="1"/>
</dbReference>
<dbReference type="Proteomes" id="UP000469734">
    <property type="component" value="Unassembled WGS sequence"/>
</dbReference>
<dbReference type="NCBIfam" id="TIGR02532">
    <property type="entry name" value="IV_pilin_GFxxxE"/>
    <property type="match status" value="1"/>
</dbReference>
<evidence type="ECO:0000256" key="1">
    <source>
        <dbReference type="SAM" id="Phobius"/>
    </source>
</evidence>
<reference evidence="2 3" key="1">
    <citation type="submission" date="2019-12" db="EMBL/GenBank/DDBJ databases">
        <title>Novel species isolated from a subtropical stream in China.</title>
        <authorList>
            <person name="Lu H."/>
        </authorList>
    </citation>
    <scope>NUCLEOTIDE SEQUENCE [LARGE SCALE GENOMIC DNA]</scope>
    <source>
        <strain evidence="2 3">FT134W</strain>
    </source>
</reference>
<protein>
    <submittedName>
        <fullName evidence="2">Prepilin-type N-terminal cleavage/methylation domain-containing protein</fullName>
    </submittedName>
</protein>
<dbReference type="InterPro" id="IPR012902">
    <property type="entry name" value="N_methyl_site"/>
</dbReference>
<keyword evidence="1" id="KW-0472">Membrane</keyword>
<gene>
    <name evidence="2" type="ORF">GTP56_26000</name>
</gene>
<proteinExistence type="predicted"/>
<dbReference type="Pfam" id="PF07963">
    <property type="entry name" value="N_methyl"/>
    <property type="match status" value="1"/>
</dbReference>
<name>A0A7X4KJJ3_9BURK</name>
<dbReference type="AlphaFoldDB" id="A0A7X4KJJ3"/>
<dbReference type="SUPFAM" id="SSF54523">
    <property type="entry name" value="Pili subunits"/>
    <property type="match status" value="1"/>
</dbReference>
<organism evidence="2 3">
    <name type="scientific">Duganella margarita</name>
    <dbReference type="NCBI Taxonomy" id="2692170"/>
    <lineage>
        <taxon>Bacteria</taxon>
        <taxon>Pseudomonadati</taxon>
        <taxon>Pseudomonadota</taxon>
        <taxon>Betaproteobacteria</taxon>
        <taxon>Burkholderiales</taxon>
        <taxon>Oxalobacteraceae</taxon>
        <taxon>Telluria group</taxon>
        <taxon>Duganella</taxon>
    </lineage>
</organism>